<feature type="region of interest" description="Disordered" evidence="1">
    <location>
        <begin position="110"/>
        <end position="142"/>
    </location>
</feature>
<dbReference type="AlphaFoldDB" id="A0A0N0BJM6"/>
<feature type="region of interest" description="Disordered" evidence="1">
    <location>
        <begin position="60"/>
        <end position="85"/>
    </location>
</feature>
<sequence length="142" mass="16637">MPKVGKTRIIDQIVHVNAMHHPKVANELITRSDESPKLLRKNRVCEIFAEYVGSYETRATDTRAKQEDENADHWPDNTRVINQNRSDRTNSVKFLFKLIVTEANELKRMNNESKKFGSQWRDKTEAKHNKEEKYHSVGQTDQ</sequence>
<feature type="compositionally biased region" description="Basic and acidic residues" evidence="1">
    <location>
        <begin position="110"/>
        <end position="135"/>
    </location>
</feature>
<protein>
    <submittedName>
        <fullName evidence="2">Uncharacterized protein</fullName>
    </submittedName>
</protein>
<evidence type="ECO:0000313" key="3">
    <source>
        <dbReference type="Proteomes" id="UP000053105"/>
    </source>
</evidence>
<dbReference type="EMBL" id="KQ435714">
    <property type="protein sequence ID" value="KOX79141.1"/>
    <property type="molecule type" value="Genomic_DNA"/>
</dbReference>
<name>A0A0N0BJM6_9HYME</name>
<organism evidence="2 3">
    <name type="scientific">Melipona quadrifasciata</name>
    <dbReference type="NCBI Taxonomy" id="166423"/>
    <lineage>
        <taxon>Eukaryota</taxon>
        <taxon>Metazoa</taxon>
        <taxon>Ecdysozoa</taxon>
        <taxon>Arthropoda</taxon>
        <taxon>Hexapoda</taxon>
        <taxon>Insecta</taxon>
        <taxon>Pterygota</taxon>
        <taxon>Neoptera</taxon>
        <taxon>Endopterygota</taxon>
        <taxon>Hymenoptera</taxon>
        <taxon>Apocrita</taxon>
        <taxon>Aculeata</taxon>
        <taxon>Apoidea</taxon>
        <taxon>Anthophila</taxon>
        <taxon>Apidae</taxon>
        <taxon>Melipona</taxon>
    </lineage>
</organism>
<gene>
    <name evidence="2" type="ORF">WN51_07143</name>
</gene>
<dbReference type="Proteomes" id="UP000053105">
    <property type="component" value="Unassembled WGS sequence"/>
</dbReference>
<feature type="compositionally biased region" description="Basic and acidic residues" evidence="1">
    <location>
        <begin position="60"/>
        <end position="76"/>
    </location>
</feature>
<evidence type="ECO:0000313" key="2">
    <source>
        <dbReference type="EMBL" id="KOX79141.1"/>
    </source>
</evidence>
<accession>A0A0N0BJM6</accession>
<proteinExistence type="predicted"/>
<reference evidence="2 3" key="1">
    <citation type="submission" date="2015-07" db="EMBL/GenBank/DDBJ databases">
        <title>The genome of Melipona quadrifasciata.</title>
        <authorList>
            <person name="Pan H."/>
            <person name="Kapheim K."/>
        </authorList>
    </citation>
    <scope>NUCLEOTIDE SEQUENCE [LARGE SCALE GENOMIC DNA]</scope>
    <source>
        <strain evidence="2">0111107301</strain>
        <tissue evidence="2">Whole body</tissue>
    </source>
</reference>
<keyword evidence="3" id="KW-1185">Reference proteome</keyword>
<evidence type="ECO:0000256" key="1">
    <source>
        <dbReference type="SAM" id="MobiDB-lite"/>
    </source>
</evidence>